<name>A0A8H6Y5X8_9AGAR</name>
<dbReference type="Proteomes" id="UP000623467">
    <property type="component" value="Unassembled WGS sequence"/>
</dbReference>
<sequence>MIINFRAPYNRTNACAVYRSQTLSSRMFLRDVLKRGKSSPNGAGGGNLPLSSKRNIKGYASSVKSAGMRSIAESMSSFYSSLTGSGPRVPKRRRADYSTLGVPEWYADDPPPLQVMPGTAAPPEMPPFSIAHSSIMHATNAGVEPWLGVVLYSHAPATNPVPMYHPGDRIAGEVHMILDKPKNLKSIDVWFVLKSDSVVDTLKPPILTMTANLWNRKKGDPSAMGSDAGHFKGKFPQGTFVFPFEFPALPKDTVVKHPDEERRKSKGRVPLPPTYHLASVGSFSGNIQYTVGVNVSRDGIGAIDEEFDMDLQYLPIARPLPRTKTPFPFLPTREDWPFAREVVGGWTLTPFGGRGRLGEEVVEVEGILGIQEPAVYTAGQTMEFCLMLWSANPLALEALAQPGAIEVGHYKSDIFSLDALNPKNSSRKNRRLERLTQGRVWLTEGGKPADDDPVPECTLVKLPEPRGGPKSPVSPVATSRFKAAPRSRMQQVWTADSEDADDATIAGDANDAGLSKKEDNEPPPSPTPSLEGLDDLPDSERVIRLDGEVRVPTCSHPSFRFSSMSREYILHLLIKHPQYSHISPAATGIVAEVPVWYVLNRFVNVAPGAPQVDRATLPVKGEAIPIGNDAVRLPASEGHVTTQKRPTFRVQRVAAF</sequence>
<feature type="region of interest" description="Disordered" evidence="1">
    <location>
        <begin position="442"/>
        <end position="537"/>
    </location>
</feature>
<protein>
    <recommendedName>
        <fullName evidence="4">Arrestin-like N-terminal domain-containing protein</fullName>
    </recommendedName>
</protein>
<dbReference type="OrthoDB" id="3024231at2759"/>
<keyword evidence="3" id="KW-1185">Reference proteome</keyword>
<dbReference type="InterPro" id="IPR014752">
    <property type="entry name" value="Arrestin-like_C"/>
</dbReference>
<gene>
    <name evidence="2" type="ORF">MSAN_01397200</name>
</gene>
<dbReference type="EMBL" id="JACAZH010000011">
    <property type="protein sequence ID" value="KAF7354828.1"/>
    <property type="molecule type" value="Genomic_DNA"/>
</dbReference>
<evidence type="ECO:0000256" key="1">
    <source>
        <dbReference type="SAM" id="MobiDB-lite"/>
    </source>
</evidence>
<evidence type="ECO:0000313" key="3">
    <source>
        <dbReference type="Proteomes" id="UP000623467"/>
    </source>
</evidence>
<reference evidence="2" key="1">
    <citation type="submission" date="2020-05" db="EMBL/GenBank/DDBJ databases">
        <title>Mycena genomes resolve the evolution of fungal bioluminescence.</title>
        <authorList>
            <person name="Tsai I.J."/>
        </authorList>
    </citation>
    <scope>NUCLEOTIDE SEQUENCE</scope>
    <source>
        <strain evidence="2">160909Yilan</strain>
    </source>
</reference>
<evidence type="ECO:0008006" key="4">
    <source>
        <dbReference type="Google" id="ProtNLM"/>
    </source>
</evidence>
<accession>A0A8H6Y5X8</accession>
<dbReference type="AlphaFoldDB" id="A0A8H6Y5X8"/>
<proteinExistence type="predicted"/>
<organism evidence="2 3">
    <name type="scientific">Mycena sanguinolenta</name>
    <dbReference type="NCBI Taxonomy" id="230812"/>
    <lineage>
        <taxon>Eukaryota</taxon>
        <taxon>Fungi</taxon>
        <taxon>Dikarya</taxon>
        <taxon>Basidiomycota</taxon>
        <taxon>Agaricomycotina</taxon>
        <taxon>Agaricomycetes</taxon>
        <taxon>Agaricomycetidae</taxon>
        <taxon>Agaricales</taxon>
        <taxon>Marasmiineae</taxon>
        <taxon>Mycenaceae</taxon>
        <taxon>Mycena</taxon>
    </lineage>
</organism>
<dbReference type="Gene3D" id="2.60.40.640">
    <property type="match status" value="1"/>
</dbReference>
<evidence type="ECO:0000313" key="2">
    <source>
        <dbReference type="EMBL" id="KAF7354828.1"/>
    </source>
</evidence>
<comment type="caution">
    <text evidence="2">The sequence shown here is derived from an EMBL/GenBank/DDBJ whole genome shotgun (WGS) entry which is preliminary data.</text>
</comment>